<gene>
    <name evidence="6" type="ORF">SAMN03080618_02227</name>
</gene>
<dbReference type="PANTHER" id="PTHR30537:SF5">
    <property type="entry name" value="HTH-TYPE TRANSCRIPTIONAL ACTIVATOR TTDR-RELATED"/>
    <property type="match status" value="1"/>
</dbReference>
<dbReference type="OrthoDB" id="9786526at2"/>
<dbReference type="PANTHER" id="PTHR30537">
    <property type="entry name" value="HTH-TYPE TRANSCRIPTIONAL REGULATOR"/>
    <property type="match status" value="1"/>
</dbReference>
<dbReference type="Gene3D" id="1.10.10.10">
    <property type="entry name" value="Winged helix-like DNA-binding domain superfamily/Winged helix DNA-binding domain"/>
    <property type="match status" value="1"/>
</dbReference>
<feature type="domain" description="HTH lysR-type" evidence="5">
    <location>
        <begin position="1"/>
        <end position="59"/>
    </location>
</feature>
<dbReference type="InterPro" id="IPR036388">
    <property type="entry name" value="WH-like_DNA-bd_sf"/>
</dbReference>
<dbReference type="InterPro" id="IPR000847">
    <property type="entry name" value="LysR_HTH_N"/>
</dbReference>
<dbReference type="AlphaFoldDB" id="A0A1I3P115"/>
<proteinExistence type="inferred from homology"/>
<dbReference type="SUPFAM" id="SSF46785">
    <property type="entry name" value="Winged helix' DNA-binding domain"/>
    <property type="match status" value="1"/>
</dbReference>
<sequence>MNKFMAISVFVRVAEHGGFTAAAETLDLSVSAVTKTISRLEDELGVQLFNRTTRRINITDYGQKFYERCIRILAELEDAEAALQTGIAAPKGRIRVVLPFSFGRVTVIPQLPRFLEAHPEIEVDVHFSDAAVDMIAEGFDIAVRTGEISDSRLNTRVLTRGSQVTVASPAYLERHGWPQTPDDLSHHNCIVGRFGPEWSFLHPDKRRFVVRVSGNCTINSGDALREAAVSGLGIVQGTWWLMRKDLEQGSVVSLLDDWADQGMSVSILYSANRHVPQKVRAFLDFLIEITKLP</sequence>
<keyword evidence="3 6" id="KW-0238">DNA-binding</keyword>
<dbReference type="PROSITE" id="PS50931">
    <property type="entry name" value="HTH_LYSR"/>
    <property type="match status" value="1"/>
</dbReference>
<dbReference type="FunFam" id="3.40.190.290:FF:000001">
    <property type="entry name" value="Transcriptional regulator, LysR family"/>
    <property type="match status" value="1"/>
</dbReference>
<dbReference type="Pfam" id="PF00126">
    <property type="entry name" value="HTH_1"/>
    <property type="match status" value="1"/>
</dbReference>
<dbReference type="EMBL" id="FORF01000011">
    <property type="protein sequence ID" value="SFJ15244.1"/>
    <property type="molecule type" value="Genomic_DNA"/>
</dbReference>
<organism evidence="6 7">
    <name type="scientific">Aquamicrobium aerolatum DSM 21857</name>
    <dbReference type="NCBI Taxonomy" id="1121003"/>
    <lineage>
        <taxon>Bacteria</taxon>
        <taxon>Pseudomonadati</taxon>
        <taxon>Pseudomonadota</taxon>
        <taxon>Alphaproteobacteria</taxon>
        <taxon>Hyphomicrobiales</taxon>
        <taxon>Phyllobacteriaceae</taxon>
        <taxon>Aerobium</taxon>
    </lineage>
</organism>
<accession>A0A1I3P115</accession>
<keyword evidence="4" id="KW-0804">Transcription</keyword>
<dbReference type="Proteomes" id="UP000242763">
    <property type="component" value="Unassembled WGS sequence"/>
</dbReference>
<comment type="similarity">
    <text evidence="1">Belongs to the LysR transcriptional regulatory family.</text>
</comment>
<keyword evidence="7" id="KW-1185">Reference proteome</keyword>
<dbReference type="Gene3D" id="3.40.190.290">
    <property type="match status" value="1"/>
</dbReference>
<reference evidence="7" key="1">
    <citation type="submission" date="2016-10" db="EMBL/GenBank/DDBJ databases">
        <authorList>
            <person name="Varghese N."/>
            <person name="Submissions S."/>
        </authorList>
    </citation>
    <scope>NUCLEOTIDE SEQUENCE [LARGE SCALE GENOMIC DNA]</scope>
    <source>
        <strain evidence="7">DSM 21857</strain>
    </source>
</reference>
<dbReference type="CDD" id="cd08422">
    <property type="entry name" value="PBP2_CrgA_like"/>
    <property type="match status" value="1"/>
</dbReference>
<dbReference type="STRING" id="1121003.SAMN03080618_02227"/>
<dbReference type="InterPro" id="IPR036390">
    <property type="entry name" value="WH_DNA-bd_sf"/>
</dbReference>
<protein>
    <submittedName>
        <fullName evidence="6">DNA-binding transcriptional regulator, LysR family</fullName>
    </submittedName>
</protein>
<evidence type="ECO:0000256" key="4">
    <source>
        <dbReference type="ARBA" id="ARBA00023163"/>
    </source>
</evidence>
<dbReference type="Pfam" id="PF03466">
    <property type="entry name" value="LysR_substrate"/>
    <property type="match status" value="1"/>
</dbReference>
<dbReference type="GO" id="GO:0043565">
    <property type="term" value="F:sequence-specific DNA binding"/>
    <property type="evidence" value="ECO:0007669"/>
    <property type="project" value="TreeGrafter"/>
</dbReference>
<dbReference type="InterPro" id="IPR058163">
    <property type="entry name" value="LysR-type_TF_proteobact-type"/>
</dbReference>
<dbReference type="SUPFAM" id="SSF53850">
    <property type="entry name" value="Periplasmic binding protein-like II"/>
    <property type="match status" value="1"/>
</dbReference>
<dbReference type="GO" id="GO:0006351">
    <property type="term" value="P:DNA-templated transcription"/>
    <property type="evidence" value="ECO:0007669"/>
    <property type="project" value="TreeGrafter"/>
</dbReference>
<name>A0A1I3P115_9HYPH</name>
<evidence type="ECO:0000313" key="6">
    <source>
        <dbReference type="EMBL" id="SFJ15244.1"/>
    </source>
</evidence>
<evidence type="ECO:0000256" key="2">
    <source>
        <dbReference type="ARBA" id="ARBA00023015"/>
    </source>
</evidence>
<dbReference type="FunFam" id="1.10.10.10:FF:000001">
    <property type="entry name" value="LysR family transcriptional regulator"/>
    <property type="match status" value="1"/>
</dbReference>
<dbReference type="InterPro" id="IPR005119">
    <property type="entry name" value="LysR_subst-bd"/>
</dbReference>
<evidence type="ECO:0000256" key="3">
    <source>
        <dbReference type="ARBA" id="ARBA00023125"/>
    </source>
</evidence>
<dbReference type="PRINTS" id="PR00039">
    <property type="entry name" value="HTHLYSR"/>
</dbReference>
<evidence type="ECO:0000256" key="1">
    <source>
        <dbReference type="ARBA" id="ARBA00009437"/>
    </source>
</evidence>
<dbReference type="GO" id="GO:0003700">
    <property type="term" value="F:DNA-binding transcription factor activity"/>
    <property type="evidence" value="ECO:0007669"/>
    <property type="project" value="InterPro"/>
</dbReference>
<evidence type="ECO:0000259" key="5">
    <source>
        <dbReference type="PROSITE" id="PS50931"/>
    </source>
</evidence>
<keyword evidence="2" id="KW-0805">Transcription regulation</keyword>
<evidence type="ECO:0000313" key="7">
    <source>
        <dbReference type="Proteomes" id="UP000242763"/>
    </source>
</evidence>